<organism evidence="1 2">
    <name type="scientific">Globodera pallida</name>
    <name type="common">Potato cyst nematode worm</name>
    <name type="synonym">Heterodera pallida</name>
    <dbReference type="NCBI Taxonomy" id="36090"/>
    <lineage>
        <taxon>Eukaryota</taxon>
        <taxon>Metazoa</taxon>
        <taxon>Ecdysozoa</taxon>
        <taxon>Nematoda</taxon>
        <taxon>Chromadorea</taxon>
        <taxon>Rhabditida</taxon>
        <taxon>Tylenchina</taxon>
        <taxon>Tylenchomorpha</taxon>
        <taxon>Tylenchoidea</taxon>
        <taxon>Heteroderidae</taxon>
        <taxon>Heteroderinae</taxon>
        <taxon>Globodera</taxon>
    </lineage>
</organism>
<evidence type="ECO:0000313" key="2">
    <source>
        <dbReference type="WBParaSite" id="GPLIN_001528600"/>
    </source>
</evidence>
<dbReference type="Proteomes" id="UP000050741">
    <property type="component" value="Unassembled WGS sequence"/>
</dbReference>
<protein>
    <submittedName>
        <fullName evidence="2">CG8661</fullName>
    </submittedName>
</protein>
<keyword evidence="1" id="KW-1185">Reference proteome</keyword>
<evidence type="ECO:0000313" key="1">
    <source>
        <dbReference type="Proteomes" id="UP000050741"/>
    </source>
</evidence>
<name>A0A183CQX8_GLOPA</name>
<proteinExistence type="predicted"/>
<dbReference type="AlphaFoldDB" id="A0A183CQX8"/>
<dbReference type="WBParaSite" id="GPLIN_001528600">
    <property type="protein sequence ID" value="GPLIN_001528600"/>
    <property type="gene ID" value="GPLIN_001528600"/>
</dbReference>
<reference evidence="2" key="2">
    <citation type="submission" date="2016-06" db="UniProtKB">
        <authorList>
            <consortium name="WormBaseParasite"/>
        </authorList>
    </citation>
    <scope>IDENTIFICATION</scope>
</reference>
<sequence length="134" mass="14668">KCSRKISTVKKCDDKVLGCVTKYCTEDNGYDVFRINGCGGVANGTTDECSNYSAFDEMCDTKNGQILKCNHTTGTKSNSARLTLNVNPKTKLKSNTTRGCPRPNRPKRNCANAVPLSVTRSFMLLLLSVLSIHL</sequence>
<reference evidence="1" key="1">
    <citation type="submission" date="2014-05" db="EMBL/GenBank/DDBJ databases">
        <title>The genome and life-stage specific transcriptomes of Globodera pallida elucidate key aspects of plant parasitism by a cyst nematode.</title>
        <authorList>
            <person name="Cotton J.A."/>
            <person name="Lilley C.J."/>
            <person name="Jones L.M."/>
            <person name="Kikuchi T."/>
            <person name="Reid A.J."/>
            <person name="Thorpe P."/>
            <person name="Tsai I.J."/>
            <person name="Beasley H."/>
            <person name="Blok V."/>
            <person name="Cock P.J.A."/>
            <person name="Van den Akker S.E."/>
            <person name="Holroyd N."/>
            <person name="Hunt M."/>
            <person name="Mantelin S."/>
            <person name="Naghra H."/>
            <person name="Pain A."/>
            <person name="Palomares-Rius J.E."/>
            <person name="Zarowiecki M."/>
            <person name="Berriman M."/>
            <person name="Jones J.T."/>
            <person name="Urwin P.E."/>
        </authorList>
    </citation>
    <scope>NUCLEOTIDE SEQUENCE [LARGE SCALE GENOMIC DNA]</scope>
    <source>
        <strain evidence="1">Lindley</strain>
    </source>
</reference>
<accession>A0A183CQX8</accession>